<name>A0A158CY04_9BURK</name>
<dbReference type="Proteomes" id="UP000054978">
    <property type="component" value="Unassembled WGS sequence"/>
</dbReference>
<dbReference type="AlphaFoldDB" id="A0A158CY04"/>
<organism evidence="2 3">
    <name type="scientific">Caballeronia ptereochthonis</name>
    <dbReference type="NCBI Taxonomy" id="1777144"/>
    <lineage>
        <taxon>Bacteria</taxon>
        <taxon>Pseudomonadati</taxon>
        <taxon>Pseudomonadota</taxon>
        <taxon>Betaproteobacteria</taxon>
        <taxon>Burkholderiales</taxon>
        <taxon>Burkholderiaceae</taxon>
        <taxon>Caballeronia</taxon>
    </lineage>
</organism>
<dbReference type="RefSeq" id="WP_087048153.1">
    <property type="nucleotide sequence ID" value="NZ_FCOB02000024.1"/>
</dbReference>
<feature type="domain" description="HNH nuclease" evidence="1">
    <location>
        <begin position="212"/>
        <end position="261"/>
    </location>
</feature>
<reference evidence="2" key="1">
    <citation type="submission" date="2016-01" db="EMBL/GenBank/DDBJ databases">
        <authorList>
            <person name="Peeters C."/>
        </authorList>
    </citation>
    <scope>NUCLEOTIDE SEQUENCE [LARGE SCALE GENOMIC DNA]</scope>
    <source>
        <strain evidence="2">LMG 29326</strain>
    </source>
</reference>
<dbReference type="InterPro" id="IPR003615">
    <property type="entry name" value="HNH_nuc"/>
</dbReference>
<evidence type="ECO:0000313" key="3">
    <source>
        <dbReference type="Proteomes" id="UP000054978"/>
    </source>
</evidence>
<sequence>MASLNTIFERLAPAHRAALQWFHDREGQEVFWPAPLPDGTFIVNKAKGIHKPAGIKYAVSVRQSLNGPYADHEPIVNTDGSWTYRYFQEQLDPAKRDSQFTNRALLACRDDGVPVGVLRQVKTKPQPRYRVLGLAFVTEWHEGYFELRSPGFDQSPANAPLIDRVEQAIETATAFDPSNLEDARRWIDAAIVMRQGQPAFRKKLLEAYERRCALTDCRVEAVLEAAHICRYMGKETNVVPNGLLLRADLHTLYDRALIAIDPASHEVSIAPALKDSEYASLAGRLLRLPKDAKQRPSSEALQTHWMLVRSIWEKQS</sequence>
<keyword evidence="3" id="KW-1185">Reference proteome</keyword>
<dbReference type="STRING" id="1777144.AWB83_04800"/>
<comment type="caution">
    <text evidence="2">The sequence shown here is derived from an EMBL/GenBank/DDBJ whole genome shotgun (WGS) entry which is preliminary data.</text>
</comment>
<evidence type="ECO:0000259" key="1">
    <source>
        <dbReference type="Pfam" id="PF13391"/>
    </source>
</evidence>
<evidence type="ECO:0000313" key="2">
    <source>
        <dbReference type="EMBL" id="SAK87224.1"/>
    </source>
</evidence>
<dbReference type="OrthoDB" id="9811869at2"/>
<protein>
    <recommendedName>
        <fullName evidence="1">HNH nuclease domain-containing protein</fullName>
    </recommendedName>
</protein>
<dbReference type="EMBL" id="FCOB02000024">
    <property type="protein sequence ID" value="SAK87224.1"/>
    <property type="molecule type" value="Genomic_DNA"/>
</dbReference>
<accession>A0A158CY04</accession>
<gene>
    <name evidence="2" type="ORF">AWB83_04800</name>
</gene>
<proteinExistence type="predicted"/>
<dbReference type="Pfam" id="PF13391">
    <property type="entry name" value="HNH_2"/>
    <property type="match status" value="1"/>
</dbReference>